<dbReference type="Pfam" id="PF01814">
    <property type="entry name" value="Hemerythrin"/>
    <property type="match status" value="1"/>
</dbReference>
<evidence type="ECO:0000259" key="2">
    <source>
        <dbReference type="Pfam" id="PF01814"/>
    </source>
</evidence>
<accession>A0A564WER8</accession>
<dbReference type="PANTHER" id="PTHR39966">
    <property type="entry name" value="BLL2471 PROTEIN-RELATED"/>
    <property type="match status" value="1"/>
</dbReference>
<comment type="caution">
    <text evidence="3">The sequence shown here is derived from an EMBL/GenBank/DDBJ whole genome shotgun (WGS) entry which is preliminary data.</text>
</comment>
<feature type="compositionally biased region" description="Basic and acidic residues" evidence="1">
    <location>
        <begin position="32"/>
        <end position="48"/>
    </location>
</feature>
<feature type="domain" description="Hemerythrin-like" evidence="2">
    <location>
        <begin position="55"/>
        <end position="188"/>
    </location>
</feature>
<dbReference type="CDD" id="cd12108">
    <property type="entry name" value="Hr-like"/>
    <property type="match status" value="1"/>
</dbReference>
<dbReference type="Gene3D" id="1.20.120.520">
    <property type="entry name" value="nmb1532 protein domain like"/>
    <property type="match status" value="1"/>
</dbReference>
<proteinExistence type="predicted"/>
<gene>
    <name evidence="3" type="ORF">DF3PA_30193</name>
</gene>
<dbReference type="InterPro" id="IPR012312">
    <property type="entry name" value="Hemerythrin-like"/>
</dbReference>
<feature type="region of interest" description="Disordered" evidence="1">
    <location>
        <begin position="1"/>
        <end position="48"/>
    </location>
</feature>
<evidence type="ECO:0000313" key="4">
    <source>
        <dbReference type="Proteomes" id="UP000326641"/>
    </source>
</evidence>
<reference evidence="3" key="1">
    <citation type="submission" date="2018-11" db="EMBL/GenBank/DDBJ databases">
        <authorList>
            <person name="Onetto C."/>
        </authorList>
    </citation>
    <scope>NUCLEOTIDE SEQUENCE [LARGE SCALE GENOMIC DNA]</scope>
</reference>
<dbReference type="GO" id="GO:0005886">
    <property type="term" value="C:plasma membrane"/>
    <property type="evidence" value="ECO:0007669"/>
    <property type="project" value="TreeGrafter"/>
</dbReference>
<evidence type="ECO:0000256" key="1">
    <source>
        <dbReference type="SAM" id="MobiDB-lite"/>
    </source>
</evidence>
<protein>
    <submittedName>
        <fullName evidence="3">Hemerythrin (Modular protein)</fullName>
    </submittedName>
</protein>
<dbReference type="PANTHER" id="PTHR39966:SF1">
    <property type="entry name" value="HEMERYTHRIN-LIKE DOMAIN-CONTAINING PROTEIN"/>
    <property type="match status" value="1"/>
</dbReference>
<name>A0A564WER8_9PROT</name>
<sequence length="239" mass="27176">MCSGPHRRPHVARQGRGVPGALAFTLSPRGDPPPDRNTGRQRGNSEDLKHMSEVIRIIQKEHANMAALVKALEKQLADFEQGIAPDYDVIRGVLNYFLSFPDIYHHPKEDLIFQRLREVAPEQASSIGDLRRDHEELDGRTREFAEGITAVLEEAQVPREALLRWGKAFIQLQRDHMMMEESRFLPLAEQSLSDEDWTALAAAMTSQEDPLFGENVGQQFETLRKNILKWQAETLAERG</sequence>
<keyword evidence="4" id="KW-1185">Reference proteome</keyword>
<dbReference type="EMBL" id="UXAT02000023">
    <property type="protein sequence ID" value="VUX46965.1"/>
    <property type="molecule type" value="Genomic_DNA"/>
</dbReference>
<dbReference type="AlphaFoldDB" id="A0A564WER8"/>
<evidence type="ECO:0000313" key="3">
    <source>
        <dbReference type="EMBL" id="VUX46965.1"/>
    </source>
</evidence>
<dbReference type="Proteomes" id="UP000326641">
    <property type="component" value="Unassembled WGS sequence"/>
</dbReference>
<organism evidence="3 4">
    <name type="scientific">Candidatus Defluviicoccus seviourii</name>
    <dbReference type="NCBI Taxonomy" id="2565273"/>
    <lineage>
        <taxon>Bacteria</taxon>
        <taxon>Pseudomonadati</taxon>
        <taxon>Pseudomonadota</taxon>
        <taxon>Alphaproteobacteria</taxon>
        <taxon>Rhodospirillales</taxon>
        <taxon>Rhodospirillaceae</taxon>
        <taxon>Defluviicoccus</taxon>
    </lineage>
</organism>
<feature type="compositionally biased region" description="Basic residues" evidence="1">
    <location>
        <begin position="1"/>
        <end position="13"/>
    </location>
</feature>